<organism evidence="8 9">
    <name type="scientific">Hypsizygus marmoreus</name>
    <name type="common">White beech mushroom</name>
    <name type="synonym">Agaricus marmoreus</name>
    <dbReference type="NCBI Taxonomy" id="39966"/>
    <lineage>
        <taxon>Eukaryota</taxon>
        <taxon>Fungi</taxon>
        <taxon>Dikarya</taxon>
        <taxon>Basidiomycota</taxon>
        <taxon>Agaricomycotina</taxon>
        <taxon>Agaricomycetes</taxon>
        <taxon>Agaricomycetidae</taxon>
        <taxon>Agaricales</taxon>
        <taxon>Tricholomatineae</taxon>
        <taxon>Lyophyllaceae</taxon>
        <taxon>Hypsizygus</taxon>
    </lineage>
</organism>
<comment type="cofactor">
    <cofactor evidence="1">
        <name>pyridoxal 5'-phosphate</name>
        <dbReference type="ChEBI" id="CHEBI:597326"/>
    </cofactor>
</comment>
<reference evidence="8" key="1">
    <citation type="submission" date="2018-04" db="EMBL/GenBank/DDBJ databases">
        <title>Whole genome sequencing of Hypsizygus marmoreus.</title>
        <authorList>
            <person name="Choi I.-G."/>
            <person name="Min B."/>
            <person name="Kim J.-G."/>
            <person name="Kim S."/>
            <person name="Oh Y.-L."/>
            <person name="Kong W.-S."/>
            <person name="Park H."/>
            <person name="Jeong J."/>
            <person name="Song E.-S."/>
        </authorList>
    </citation>
    <scope>NUCLEOTIDE SEQUENCE [LARGE SCALE GENOMIC DNA]</scope>
    <source>
        <strain evidence="8">51987-8</strain>
    </source>
</reference>
<evidence type="ECO:0000256" key="2">
    <source>
        <dbReference type="ARBA" id="ARBA00010869"/>
    </source>
</evidence>
<evidence type="ECO:0000256" key="6">
    <source>
        <dbReference type="ARBA" id="ARBA00049406"/>
    </source>
</evidence>
<dbReference type="EMBL" id="LUEZ02000045">
    <property type="protein sequence ID" value="RDB23982.1"/>
    <property type="molecule type" value="Genomic_DNA"/>
</dbReference>
<dbReference type="GO" id="GO:0004794">
    <property type="term" value="F:threonine deaminase activity"/>
    <property type="evidence" value="ECO:0007669"/>
    <property type="project" value="TreeGrafter"/>
</dbReference>
<dbReference type="AlphaFoldDB" id="A0A369JRM7"/>
<dbReference type="PANTHER" id="PTHR48078">
    <property type="entry name" value="THREONINE DEHYDRATASE, MITOCHONDRIAL-RELATED"/>
    <property type="match status" value="1"/>
</dbReference>
<dbReference type="GO" id="GO:0006567">
    <property type="term" value="P:L-threonine catabolic process"/>
    <property type="evidence" value="ECO:0007669"/>
    <property type="project" value="TreeGrafter"/>
</dbReference>
<evidence type="ECO:0000313" key="8">
    <source>
        <dbReference type="EMBL" id="RDB23982.1"/>
    </source>
</evidence>
<keyword evidence="9" id="KW-1185">Reference proteome</keyword>
<dbReference type="SUPFAM" id="SSF53686">
    <property type="entry name" value="Tryptophan synthase beta subunit-like PLP-dependent enzymes"/>
    <property type="match status" value="1"/>
</dbReference>
<evidence type="ECO:0000259" key="7">
    <source>
        <dbReference type="Pfam" id="PF00291"/>
    </source>
</evidence>
<dbReference type="OrthoDB" id="7773036at2759"/>
<protein>
    <recommendedName>
        <fullName evidence="3">L-serine ammonia-lyase</fullName>
        <ecNumber evidence="3">4.3.1.17</ecNumber>
    </recommendedName>
</protein>
<dbReference type="GO" id="GO:0003941">
    <property type="term" value="F:L-serine ammonia-lyase activity"/>
    <property type="evidence" value="ECO:0007669"/>
    <property type="project" value="UniProtKB-EC"/>
</dbReference>
<dbReference type="PANTHER" id="PTHR48078:SF2">
    <property type="entry name" value="CATABOLIC L-SERINE_THREONINE DEHYDRATASE"/>
    <property type="match status" value="1"/>
</dbReference>
<evidence type="ECO:0000313" key="9">
    <source>
        <dbReference type="Proteomes" id="UP000076154"/>
    </source>
</evidence>
<dbReference type="InParanoid" id="A0A369JRM7"/>
<dbReference type="InterPro" id="IPR036052">
    <property type="entry name" value="TrpB-like_PALP_sf"/>
</dbReference>
<evidence type="ECO:0000256" key="5">
    <source>
        <dbReference type="ARBA" id="ARBA00023239"/>
    </source>
</evidence>
<dbReference type="InterPro" id="IPR001926">
    <property type="entry name" value="TrpB-like_PALP"/>
</dbReference>
<comment type="caution">
    <text evidence="8">The sequence shown here is derived from an EMBL/GenBank/DDBJ whole genome shotgun (WGS) entry which is preliminary data.</text>
</comment>
<keyword evidence="4" id="KW-0663">Pyridoxal phosphate</keyword>
<dbReference type="GO" id="GO:0009097">
    <property type="term" value="P:isoleucine biosynthetic process"/>
    <property type="evidence" value="ECO:0007669"/>
    <property type="project" value="TreeGrafter"/>
</dbReference>
<dbReference type="Pfam" id="PF00291">
    <property type="entry name" value="PALP"/>
    <property type="match status" value="1"/>
</dbReference>
<gene>
    <name evidence="8" type="primary">Sdsl</name>
    <name evidence="8" type="ORF">Hypma_008834</name>
</gene>
<comment type="similarity">
    <text evidence="2">Belongs to the serine/threonine dehydratase family.</text>
</comment>
<accession>A0A369JRM7</accession>
<dbReference type="InterPro" id="IPR050147">
    <property type="entry name" value="Ser/Thr_Dehydratase"/>
</dbReference>
<feature type="domain" description="Tryptophan synthase beta chain-like PALP" evidence="7">
    <location>
        <begin position="8"/>
        <end position="307"/>
    </location>
</feature>
<sequence length="389" mass="41269">MGTNGLWQETPLIYSSQISGLLGVSAYLKLENLHPSHSFKYRGISLFAQKAREAHGPSVHLIAASGGNAGLAAACAANALGVKCTVYIPAGAAPSTLDILLRQKAEVIVTGRYYAEALEAASAAVEKESHAVMVPAYDHEIVWEGHGSMIKEISTQLQGTPPDAIFCSVGGGGMLGGIIVGCNAVGWNNVPIVTLETVGSNCFYHSMSCNDGRFNSVDKVVPSDVEVVYDKANDVTLTRFNKFTSRASGSLGASLPSARVVKMALEREGAVCCASVPDEMSMQALLRFADDHKLLVELACSTTLVPAYNPALFNKLVPPTDANNPALFNKMVPPTDANKPRTVVFIVCGGFKVSLEDVAGFRRLVNEDVDKGGVWNVLCNDGDTFSVEK</sequence>
<proteinExistence type="inferred from homology"/>
<evidence type="ECO:0000256" key="1">
    <source>
        <dbReference type="ARBA" id="ARBA00001933"/>
    </source>
</evidence>
<keyword evidence="5" id="KW-0456">Lyase</keyword>
<dbReference type="Gene3D" id="3.40.50.1100">
    <property type="match status" value="2"/>
</dbReference>
<evidence type="ECO:0000256" key="4">
    <source>
        <dbReference type="ARBA" id="ARBA00022898"/>
    </source>
</evidence>
<dbReference type="Proteomes" id="UP000076154">
    <property type="component" value="Unassembled WGS sequence"/>
</dbReference>
<dbReference type="GO" id="GO:0006565">
    <property type="term" value="P:L-serine catabolic process"/>
    <property type="evidence" value="ECO:0007669"/>
    <property type="project" value="TreeGrafter"/>
</dbReference>
<name>A0A369JRM7_HYPMA</name>
<dbReference type="EC" id="4.3.1.17" evidence="3"/>
<evidence type="ECO:0000256" key="3">
    <source>
        <dbReference type="ARBA" id="ARBA00012093"/>
    </source>
</evidence>
<dbReference type="STRING" id="39966.A0A369JRM7"/>
<comment type="catalytic activity">
    <reaction evidence="6">
        <text>L-serine = pyruvate + NH4(+)</text>
        <dbReference type="Rhea" id="RHEA:19169"/>
        <dbReference type="ChEBI" id="CHEBI:15361"/>
        <dbReference type="ChEBI" id="CHEBI:28938"/>
        <dbReference type="ChEBI" id="CHEBI:33384"/>
        <dbReference type="EC" id="4.3.1.17"/>
    </reaction>
</comment>